<dbReference type="AlphaFoldDB" id="A0ABD2PQ69"/>
<gene>
    <name evidence="11" type="primary">KIF27_1</name>
    <name evidence="11" type="ORF">Ciccas_011802</name>
</gene>
<sequence length="410" mass="46690">MGTSNQNELQEEERGMLPRAIRDVFNILPSHEKQDREFCVTASFIEIYKEEVRDLLSFNSSFSDEPAPKEIHIREDETGNICIRGLSEKRCTSAEELFDILEEGASNRITRETQVNEVSSRSHCVFTLTVTQKWTEAEDPSKGITEKYMSGKFHFVDLAGSERVQKTGNVGERFKESIHINSGLLALGNVISSLTEMRKRKPTHVPYRQSKITRILKDSLGGNARTVMLCCISPASSNFDESMSAVKYANRARNIRNKPISNHADISLDAVEFNQKQVDEMRTEILKLRAQNSVNHLNDLMRFQNIKRTKSAEQDTKEKDLDQETNEPNSVVVHLPEEVSRSPTPTESMISLNTINNQRWRHLTEAVQPILQQLGKGTNLSILQKRISDWLADVSREKERENASLLSETK</sequence>
<dbReference type="InterPro" id="IPR019821">
    <property type="entry name" value="Kinesin_motor_CS"/>
</dbReference>
<comment type="caution">
    <text evidence="7">Lacks conserved residue(s) required for the propagation of feature annotation.</text>
</comment>
<evidence type="ECO:0000313" key="11">
    <source>
        <dbReference type="EMBL" id="KAL3309647.1"/>
    </source>
</evidence>
<proteinExistence type="inferred from homology"/>
<keyword evidence="4 8" id="KW-0067">ATP-binding</keyword>
<dbReference type="Pfam" id="PF00225">
    <property type="entry name" value="Kinesin"/>
    <property type="match status" value="1"/>
</dbReference>
<evidence type="ECO:0000313" key="12">
    <source>
        <dbReference type="Proteomes" id="UP001626550"/>
    </source>
</evidence>
<dbReference type="EMBL" id="JBJKFK010003680">
    <property type="protein sequence ID" value="KAL3309647.1"/>
    <property type="molecule type" value="Genomic_DNA"/>
</dbReference>
<dbReference type="PANTHER" id="PTHR47969:SF15">
    <property type="entry name" value="CHROMOSOME-ASSOCIATED KINESIN KIF4A-RELATED"/>
    <property type="match status" value="1"/>
</dbReference>
<evidence type="ECO:0000256" key="4">
    <source>
        <dbReference type="ARBA" id="ARBA00022840"/>
    </source>
</evidence>
<dbReference type="InterPro" id="IPR027640">
    <property type="entry name" value="Kinesin-like_fam"/>
</dbReference>
<dbReference type="InterPro" id="IPR036961">
    <property type="entry name" value="Kinesin_motor_dom_sf"/>
</dbReference>
<dbReference type="Gene3D" id="3.40.850.10">
    <property type="entry name" value="Kinesin motor domain"/>
    <property type="match status" value="1"/>
</dbReference>
<evidence type="ECO:0000256" key="2">
    <source>
        <dbReference type="ARBA" id="ARBA00022490"/>
    </source>
</evidence>
<comment type="caution">
    <text evidence="11">The sequence shown here is derived from an EMBL/GenBank/DDBJ whole genome shotgun (WGS) entry which is preliminary data.</text>
</comment>
<comment type="similarity">
    <text evidence="7 8">Belongs to the TRAFAC class myosin-kinesin ATPase superfamily. Kinesin family.</text>
</comment>
<evidence type="ECO:0000256" key="1">
    <source>
        <dbReference type="ARBA" id="ARBA00004245"/>
    </source>
</evidence>
<keyword evidence="8" id="KW-0505">Motor protein</keyword>
<comment type="subcellular location">
    <subcellularLocation>
        <location evidence="1">Cytoplasm</location>
        <location evidence="1">Cytoskeleton</location>
    </subcellularLocation>
</comment>
<dbReference type="PROSITE" id="PS50067">
    <property type="entry name" value="KINESIN_MOTOR_2"/>
    <property type="match status" value="1"/>
</dbReference>
<evidence type="ECO:0000256" key="9">
    <source>
        <dbReference type="SAM" id="MobiDB-lite"/>
    </source>
</evidence>
<organism evidence="11 12">
    <name type="scientific">Cichlidogyrus casuarinus</name>
    <dbReference type="NCBI Taxonomy" id="1844966"/>
    <lineage>
        <taxon>Eukaryota</taxon>
        <taxon>Metazoa</taxon>
        <taxon>Spiralia</taxon>
        <taxon>Lophotrochozoa</taxon>
        <taxon>Platyhelminthes</taxon>
        <taxon>Monogenea</taxon>
        <taxon>Monopisthocotylea</taxon>
        <taxon>Dactylogyridea</taxon>
        <taxon>Ancyrocephalidae</taxon>
        <taxon>Cichlidogyrus</taxon>
    </lineage>
</organism>
<evidence type="ECO:0000256" key="5">
    <source>
        <dbReference type="ARBA" id="ARBA00023054"/>
    </source>
</evidence>
<dbReference type="GO" id="GO:0005524">
    <property type="term" value="F:ATP binding"/>
    <property type="evidence" value="ECO:0007669"/>
    <property type="project" value="UniProtKB-KW"/>
</dbReference>
<keyword evidence="5" id="KW-0175">Coiled coil</keyword>
<dbReference type="PANTHER" id="PTHR47969">
    <property type="entry name" value="CHROMOSOME-ASSOCIATED KINESIN KIF4A-RELATED"/>
    <property type="match status" value="1"/>
</dbReference>
<feature type="non-terminal residue" evidence="11">
    <location>
        <position position="410"/>
    </location>
</feature>
<keyword evidence="3 8" id="KW-0547">Nucleotide-binding</keyword>
<dbReference type="SUPFAM" id="SSF52540">
    <property type="entry name" value="P-loop containing nucleoside triphosphate hydrolases"/>
    <property type="match status" value="1"/>
</dbReference>
<evidence type="ECO:0000256" key="3">
    <source>
        <dbReference type="ARBA" id="ARBA00022741"/>
    </source>
</evidence>
<dbReference type="SMART" id="SM00129">
    <property type="entry name" value="KISc"/>
    <property type="match status" value="1"/>
</dbReference>
<evidence type="ECO:0000256" key="8">
    <source>
        <dbReference type="RuleBase" id="RU000394"/>
    </source>
</evidence>
<name>A0ABD2PQ69_9PLAT</name>
<accession>A0ABD2PQ69</accession>
<feature type="domain" description="Kinesin motor" evidence="10">
    <location>
        <begin position="1"/>
        <end position="255"/>
    </location>
</feature>
<protein>
    <recommendedName>
        <fullName evidence="8">Kinesin-like protein</fullName>
    </recommendedName>
</protein>
<keyword evidence="6" id="KW-0206">Cytoskeleton</keyword>
<dbReference type="GO" id="GO:0005874">
    <property type="term" value="C:microtubule"/>
    <property type="evidence" value="ECO:0007669"/>
    <property type="project" value="UniProtKB-KW"/>
</dbReference>
<keyword evidence="8" id="KW-0493">Microtubule</keyword>
<feature type="region of interest" description="Disordered" evidence="9">
    <location>
        <begin position="308"/>
        <end position="328"/>
    </location>
</feature>
<dbReference type="InterPro" id="IPR001752">
    <property type="entry name" value="Kinesin_motor_dom"/>
</dbReference>
<feature type="compositionally biased region" description="Basic and acidic residues" evidence="9">
    <location>
        <begin position="310"/>
        <end position="322"/>
    </location>
</feature>
<dbReference type="InterPro" id="IPR027417">
    <property type="entry name" value="P-loop_NTPase"/>
</dbReference>
<evidence type="ECO:0000259" key="10">
    <source>
        <dbReference type="PROSITE" id="PS50067"/>
    </source>
</evidence>
<dbReference type="PRINTS" id="PR00380">
    <property type="entry name" value="KINESINHEAVY"/>
</dbReference>
<keyword evidence="12" id="KW-1185">Reference proteome</keyword>
<keyword evidence="2" id="KW-0963">Cytoplasm</keyword>
<evidence type="ECO:0000256" key="7">
    <source>
        <dbReference type="PROSITE-ProRule" id="PRU00283"/>
    </source>
</evidence>
<dbReference type="Proteomes" id="UP001626550">
    <property type="component" value="Unassembled WGS sequence"/>
</dbReference>
<reference evidence="11 12" key="1">
    <citation type="submission" date="2024-11" db="EMBL/GenBank/DDBJ databases">
        <title>Adaptive evolution of stress response genes in parasites aligns with host niche diversity.</title>
        <authorList>
            <person name="Hahn C."/>
            <person name="Resl P."/>
        </authorList>
    </citation>
    <scope>NUCLEOTIDE SEQUENCE [LARGE SCALE GENOMIC DNA]</scope>
    <source>
        <strain evidence="11">EGGRZ-B1_66</strain>
        <tissue evidence="11">Body</tissue>
    </source>
</reference>
<dbReference type="PROSITE" id="PS00411">
    <property type="entry name" value="KINESIN_MOTOR_1"/>
    <property type="match status" value="1"/>
</dbReference>
<evidence type="ECO:0000256" key="6">
    <source>
        <dbReference type="ARBA" id="ARBA00023212"/>
    </source>
</evidence>